<comment type="caution">
    <text evidence="1">The sequence shown here is derived from an EMBL/GenBank/DDBJ whole genome shotgun (WGS) entry which is preliminary data.</text>
</comment>
<protein>
    <submittedName>
        <fullName evidence="1">Uncharacterized protein</fullName>
    </submittedName>
</protein>
<gene>
    <name evidence="1" type="ORF">KC19_10G188000</name>
</gene>
<keyword evidence="2" id="KW-1185">Reference proteome</keyword>
<sequence length="113" mass="12061">MGEGAKFQQGFLSHCECRSVKPLVPVGPRDPILVGVAPVPHQFSLHSTSGATPGKVLSPAVSTQGTRHKAGAKLLILPCTLFHHLAAFHSFRTVPSPDLLLLLLLLLHSGHQH</sequence>
<evidence type="ECO:0000313" key="2">
    <source>
        <dbReference type="Proteomes" id="UP000822688"/>
    </source>
</evidence>
<organism evidence="1 2">
    <name type="scientific">Ceratodon purpureus</name>
    <name type="common">Fire moss</name>
    <name type="synonym">Dicranum purpureum</name>
    <dbReference type="NCBI Taxonomy" id="3225"/>
    <lineage>
        <taxon>Eukaryota</taxon>
        <taxon>Viridiplantae</taxon>
        <taxon>Streptophyta</taxon>
        <taxon>Embryophyta</taxon>
        <taxon>Bryophyta</taxon>
        <taxon>Bryophytina</taxon>
        <taxon>Bryopsida</taxon>
        <taxon>Dicranidae</taxon>
        <taxon>Pseudoditrichales</taxon>
        <taxon>Ditrichaceae</taxon>
        <taxon>Ceratodon</taxon>
    </lineage>
</organism>
<dbReference type="EMBL" id="CM026431">
    <property type="protein sequence ID" value="KAG0560534.1"/>
    <property type="molecule type" value="Genomic_DNA"/>
</dbReference>
<evidence type="ECO:0000313" key="1">
    <source>
        <dbReference type="EMBL" id="KAG0560534.1"/>
    </source>
</evidence>
<dbReference type="Proteomes" id="UP000822688">
    <property type="component" value="Chromosome 10"/>
</dbReference>
<reference evidence="1" key="1">
    <citation type="submission" date="2020-06" db="EMBL/GenBank/DDBJ databases">
        <title>WGS assembly of Ceratodon purpureus strain R40.</title>
        <authorList>
            <person name="Carey S.B."/>
            <person name="Jenkins J."/>
            <person name="Shu S."/>
            <person name="Lovell J.T."/>
            <person name="Sreedasyam A."/>
            <person name="Maumus F."/>
            <person name="Tiley G.P."/>
            <person name="Fernandez-Pozo N."/>
            <person name="Barry K."/>
            <person name="Chen C."/>
            <person name="Wang M."/>
            <person name="Lipzen A."/>
            <person name="Daum C."/>
            <person name="Saski C.A."/>
            <person name="Payton A.C."/>
            <person name="Mcbreen J.C."/>
            <person name="Conrad R.E."/>
            <person name="Kollar L.M."/>
            <person name="Olsson S."/>
            <person name="Huttunen S."/>
            <person name="Landis J.B."/>
            <person name="Wickett N.J."/>
            <person name="Johnson M.G."/>
            <person name="Rensing S.A."/>
            <person name="Grimwood J."/>
            <person name="Schmutz J."/>
            <person name="Mcdaniel S.F."/>
        </authorList>
    </citation>
    <scope>NUCLEOTIDE SEQUENCE</scope>
    <source>
        <strain evidence="1">R40</strain>
    </source>
</reference>
<dbReference type="AlphaFoldDB" id="A0A8T0GQQ2"/>
<proteinExistence type="predicted"/>
<accession>A0A8T0GQQ2</accession>
<name>A0A8T0GQQ2_CERPU</name>